<sequence>MLDILAFFWSAYLFFVLNQMGANSTSYEGDVYQFVKLSAVAFRNIAQGRVYRTRIDINIFHLLWLLKSIENPRLPGSEFITLIYIFIFNFHHLVQINRRCLINMNTQVNYFSNI</sequence>
<evidence type="ECO:0000256" key="1">
    <source>
        <dbReference type="SAM" id="Phobius"/>
    </source>
</evidence>
<keyword evidence="1" id="KW-0812">Transmembrane</keyword>
<dbReference type="Proteomes" id="UP001642409">
    <property type="component" value="Unassembled WGS sequence"/>
</dbReference>
<evidence type="ECO:0000313" key="3">
    <source>
        <dbReference type="EMBL" id="CAI9952540.1"/>
    </source>
</evidence>
<evidence type="ECO:0000256" key="2">
    <source>
        <dbReference type="SAM" id="SignalP"/>
    </source>
</evidence>
<dbReference type="AlphaFoldDB" id="A0AA86UCG3"/>
<evidence type="ECO:0000313" key="5">
    <source>
        <dbReference type="Proteomes" id="UP001642409"/>
    </source>
</evidence>
<keyword evidence="5" id="KW-1185">Reference proteome</keyword>
<reference evidence="4 5" key="2">
    <citation type="submission" date="2024-07" db="EMBL/GenBank/DDBJ databases">
        <authorList>
            <person name="Akdeniz Z."/>
        </authorList>
    </citation>
    <scope>NUCLEOTIDE SEQUENCE [LARGE SCALE GENOMIC DNA]</scope>
</reference>
<comment type="caution">
    <text evidence="3">The sequence shown here is derived from an EMBL/GenBank/DDBJ whole genome shotgun (WGS) entry which is preliminary data.</text>
</comment>
<feature type="transmembrane region" description="Helical" evidence="1">
    <location>
        <begin position="74"/>
        <end position="94"/>
    </location>
</feature>
<keyword evidence="1" id="KW-0472">Membrane</keyword>
<keyword evidence="1" id="KW-1133">Transmembrane helix</keyword>
<feature type="chain" id="PRO_5041708511" evidence="2">
    <location>
        <begin position="25"/>
        <end position="114"/>
    </location>
</feature>
<name>A0AA86UCG3_9EUKA</name>
<dbReference type="EMBL" id="CATOUU010000834">
    <property type="protein sequence ID" value="CAI9952540.1"/>
    <property type="molecule type" value="Genomic_DNA"/>
</dbReference>
<protein>
    <submittedName>
        <fullName evidence="4">Hypothetical_protein</fullName>
    </submittedName>
</protein>
<dbReference type="EMBL" id="CAXDID020000018">
    <property type="protein sequence ID" value="CAL5984978.1"/>
    <property type="molecule type" value="Genomic_DNA"/>
</dbReference>
<accession>A0AA86UCG3</accession>
<keyword evidence="2" id="KW-0732">Signal</keyword>
<organism evidence="3">
    <name type="scientific">Hexamita inflata</name>
    <dbReference type="NCBI Taxonomy" id="28002"/>
    <lineage>
        <taxon>Eukaryota</taxon>
        <taxon>Metamonada</taxon>
        <taxon>Diplomonadida</taxon>
        <taxon>Hexamitidae</taxon>
        <taxon>Hexamitinae</taxon>
        <taxon>Hexamita</taxon>
    </lineage>
</organism>
<proteinExistence type="predicted"/>
<evidence type="ECO:0000313" key="4">
    <source>
        <dbReference type="EMBL" id="CAL5984978.1"/>
    </source>
</evidence>
<feature type="signal peptide" evidence="2">
    <location>
        <begin position="1"/>
        <end position="24"/>
    </location>
</feature>
<gene>
    <name evidence="3" type="ORF">HINF_LOCUS40185</name>
    <name evidence="4" type="ORF">HINF_LOCUS8439</name>
</gene>
<reference evidence="3" key="1">
    <citation type="submission" date="2023-06" db="EMBL/GenBank/DDBJ databases">
        <authorList>
            <person name="Kurt Z."/>
        </authorList>
    </citation>
    <scope>NUCLEOTIDE SEQUENCE</scope>
</reference>